<keyword evidence="3" id="KW-1185">Reference proteome</keyword>
<feature type="chain" id="PRO_5011722851" description="DUF3617 family protein" evidence="1">
    <location>
        <begin position="39"/>
        <end position="163"/>
    </location>
</feature>
<dbReference type="EMBL" id="FOZV01000003">
    <property type="protein sequence ID" value="SFS51406.1"/>
    <property type="molecule type" value="Genomic_DNA"/>
</dbReference>
<gene>
    <name evidence="2" type="ORF">SAMN05192570_1789</name>
</gene>
<proteinExistence type="predicted"/>
<evidence type="ECO:0000313" key="2">
    <source>
        <dbReference type="EMBL" id="SFS51406.1"/>
    </source>
</evidence>
<protein>
    <recommendedName>
        <fullName evidence="4">DUF3617 family protein</fullName>
    </recommendedName>
</protein>
<evidence type="ECO:0000313" key="3">
    <source>
        <dbReference type="Proteomes" id="UP000198788"/>
    </source>
</evidence>
<dbReference type="Proteomes" id="UP000198788">
    <property type="component" value="Unassembled WGS sequence"/>
</dbReference>
<accession>A0A1I6QG23</accession>
<feature type="signal peptide" evidence="1">
    <location>
        <begin position="1"/>
        <end position="38"/>
    </location>
</feature>
<reference evidence="3" key="1">
    <citation type="submission" date="2016-10" db="EMBL/GenBank/DDBJ databases">
        <authorList>
            <person name="Varghese N."/>
            <person name="Submissions S."/>
        </authorList>
    </citation>
    <scope>NUCLEOTIDE SEQUENCE [LARGE SCALE GENOMIC DNA]</scope>
    <source>
        <strain evidence="3">CGMCC 1.10683</strain>
    </source>
</reference>
<dbReference type="AlphaFoldDB" id="A0A1I6QG23"/>
<evidence type="ECO:0008006" key="4">
    <source>
        <dbReference type="Google" id="ProtNLM"/>
    </source>
</evidence>
<organism evidence="2 3">
    <name type="scientific">Brevundimonas viscosa</name>
    <dbReference type="NCBI Taxonomy" id="871741"/>
    <lineage>
        <taxon>Bacteria</taxon>
        <taxon>Pseudomonadati</taxon>
        <taxon>Pseudomonadota</taxon>
        <taxon>Alphaproteobacteria</taxon>
        <taxon>Caulobacterales</taxon>
        <taxon>Caulobacteraceae</taxon>
        <taxon>Brevundimonas</taxon>
    </lineage>
</organism>
<dbReference type="InterPro" id="IPR022061">
    <property type="entry name" value="DUF3617"/>
</dbReference>
<sequence>MKRIVTPGIPMKTSLIRTAVVAAPVVAAGLLMSAPSAATPPQAPAGQPQPGYWEYTTSVLGVRDTEQKCVRPSEINRFFNGLSTRRWRCTYPVRQVGDGNARFEGTCEDRKGRRVNVRLHGPYETESFRFNGGAQLARGTPYIPASISARRISAQCPANAEYF</sequence>
<dbReference type="Pfam" id="PF12276">
    <property type="entry name" value="DUF3617"/>
    <property type="match status" value="1"/>
</dbReference>
<keyword evidence="1" id="KW-0732">Signal</keyword>
<name>A0A1I6QG23_9CAUL</name>
<evidence type="ECO:0000256" key="1">
    <source>
        <dbReference type="SAM" id="SignalP"/>
    </source>
</evidence>
<dbReference type="OrthoDB" id="7189411at2"/>